<dbReference type="InterPro" id="IPR052021">
    <property type="entry name" value="Type-I_RS_S_subunit"/>
</dbReference>
<evidence type="ECO:0000256" key="1">
    <source>
        <dbReference type="ARBA" id="ARBA00022747"/>
    </source>
</evidence>
<dbReference type="AlphaFoldDB" id="A0A563VRI0"/>
<dbReference type="Proteomes" id="UP000320055">
    <property type="component" value="Unassembled WGS sequence"/>
</dbReference>
<evidence type="ECO:0000313" key="3">
    <source>
        <dbReference type="EMBL" id="VEP13980.1"/>
    </source>
</evidence>
<sequence length="352" mass="39234">MAVWSIIDYQDTPGKRFDPEYYQPEYLELANHLSKIDTVFINDFAYVTDGIHGSPDFVEENGISYLLAKCLGENYINISNASLISEQQHQLNPRTQACVGDVLLTTIGTVGKAAVVSDGLLPANLDRNLGIIRIKNTKEVSPYYLATFLNCKFGLFQTVREATGNVQPALFIDKIKKIVVPTGDKFNEIGKLTKLAYDKRRESEALSAEAEQLLLQELGLDNLDLSPQTSYVANFDETIEAKRIDAEYFQPKYQIIVDHLLSNYEVKSLEELGKVTKGRSATYSEVGIPIIRSGDLTDLDSLNSLKYADSGQSLFYLKKYDVCISSIGFGSIGKVQLFDRDDKFATVSEVTV</sequence>
<keyword evidence="3" id="KW-0255">Endonuclease</keyword>
<keyword evidence="4" id="KW-1185">Reference proteome</keyword>
<keyword evidence="1" id="KW-0680">Restriction system</keyword>
<keyword evidence="3" id="KW-0540">Nuclease</keyword>
<dbReference type="RefSeq" id="WP_144864802.1">
    <property type="nucleotide sequence ID" value="NZ_LR213784.1"/>
</dbReference>
<proteinExistence type="predicted"/>
<dbReference type="GO" id="GO:0004519">
    <property type="term" value="F:endonuclease activity"/>
    <property type="evidence" value="ECO:0007669"/>
    <property type="project" value="UniProtKB-KW"/>
</dbReference>
<dbReference type="EMBL" id="CAACVJ010000146">
    <property type="protein sequence ID" value="VEP13980.1"/>
    <property type="molecule type" value="Genomic_DNA"/>
</dbReference>
<dbReference type="GO" id="GO:0003677">
    <property type="term" value="F:DNA binding"/>
    <property type="evidence" value="ECO:0007669"/>
    <property type="project" value="UniProtKB-KW"/>
</dbReference>
<dbReference type="SUPFAM" id="SSF116734">
    <property type="entry name" value="DNA methylase specificity domain"/>
    <property type="match status" value="2"/>
</dbReference>
<reference evidence="3 4" key="1">
    <citation type="submission" date="2019-01" db="EMBL/GenBank/DDBJ databases">
        <authorList>
            <person name="Brito A."/>
        </authorList>
    </citation>
    <scope>NUCLEOTIDE SEQUENCE [LARGE SCALE GENOMIC DNA]</scope>
    <source>
        <strain evidence="3">1</strain>
    </source>
</reference>
<dbReference type="OrthoDB" id="9815652at2"/>
<dbReference type="GO" id="GO:0009307">
    <property type="term" value="P:DNA restriction-modification system"/>
    <property type="evidence" value="ECO:0007669"/>
    <property type="project" value="UniProtKB-KW"/>
</dbReference>
<dbReference type="PANTHER" id="PTHR30408:SF12">
    <property type="entry name" value="TYPE I RESTRICTION ENZYME MJAVIII SPECIFICITY SUBUNIT"/>
    <property type="match status" value="1"/>
</dbReference>
<keyword evidence="3" id="KW-0378">Hydrolase</keyword>
<name>A0A563VRI0_9CYAN</name>
<protein>
    <submittedName>
        <fullName evidence="3">Restriction endonuclease S subunit</fullName>
    </submittedName>
</protein>
<dbReference type="PANTHER" id="PTHR30408">
    <property type="entry name" value="TYPE-1 RESTRICTION ENZYME ECOKI SPECIFICITY PROTEIN"/>
    <property type="match status" value="1"/>
</dbReference>
<accession>A0A563VRI0</accession>
<dbReference type="Gene3D" id="3.90.220.20">
    <property type="entry name" value="DNA methylase specificity domains"/>
    <property type="match status" value="2"/>
</dbReference>
<dbReference type="InterPro" id="IPR044946">
    <property type="entry name" value="Restrct_endonuc_typeI_TRD_sf"/>
</dbReference>
<keyword evidence="2" id="KW-0238">DNA-binding</keyword>
<organism evidence="3 4">
    <name type="scientific">Hyella patelloides LEGE 07179</name>
    <dbReference type="NCBI Taxonomy" id="945734"/>
    <lineage>
        <taxon>Bacteria</taxon>
        <taxon>Bacillati</taxon>
        <taxon>Cyanobacteriota</taxon>
        <taxon>Cyanophyceae</taxon>
        <taxon>Pleurocapsales</taxon>
        <taxon>Hyellaceae</taxon>
        <taxon>Hyella</taxon>
    </lineage>
</organism>
<gene>
    <name evidence="3" type="ORF">H1P_230044</name>
</gene>
<evidence type="ECO:0000256" key="2">
    <source>
        <dbReference type="ARBA" id="ARBA00023125"/>
    </source>
</evidence>
<evidence type="ECO:0000313" key="4">
    <source>
        <dbReference type="Proteomes" id="UP000320055"/>
    </source>
</evidence>